<accession>A0A0A9AYX9</accession>
<dbReference type="EMBL" id="GBRH01242822">
    <property type="protein sequence ID" value="JAD55073.1"/>
    <property type="molecule type" value="Transcribed_RNA"/>
</dbReference>
<protein>
    <submittedName>
        <fullName evidence="1">Uncharacterized protein</fullName>
    </submittedName>
</protein>
<reference evidence="1" key="2">
    <citation type="journal article" date="2015" name="Data Brief">
        <title>Shoot transcriptome of the giant reed, Arundo donax.</title>
        <authorList>
            <person name="Barrero R.A."/>
            <person name="Guerrero F.D."/>
            <person name="Moolhuijzen P."/>
            <person name="Goolsby J.A."/>
            <person name="Tidwell J."/>
            <person name="Bellgard S.E."/>
            <person name="Bellgard M.I."/>
        </authorList>
    </citation>
    <scope>NUCLEOTIDE SEQUENCE</scope>
    <source>
        <tissue evidence="1">Shoot tissue taken approximately 20 cm above the soil surface</tissue>
    </source>
</reference>
<sequence length="28" mass="3092">MNIVLLDMDVGFDTILRLGLICLTIPSD</sequence>
<proteinExistence type="predicted"/>
<evidence type="ECO:0000313" key="1">
    <source>
        <dbReference type="EMBL" id="JAD55073.1"/>
    </source>
</evidence>
<organism evidence="1">
    <name type="scientific">Arundo donax</name>
    <name type="common">Giant reed</name>
    <name type="synonym">Donax arundinaceus</name>
    <dbReference type="NCBI Taxonomy" id="35708"/>
    <lineage>
        <taxon>Eukaryota</taxon>
        <taxon>Viridiplantae</taxon>
        <taxon>Streptophyta</taxon>
        <taxon>Embryophyta</taxon>
        <taxon>Tracheophyta</taxon>
        <taxon>Spermatophyta</taxon>
        <taxon>Magnoliopsida</taxon>
        <taxon>Liliopsida</taxon>
        <taxon>Poales</taxon>
        <taxon>Poaceae</taxon>
        <taxon>PACMAD clade</taxon>
        <taxon>Arundinoideae</taxon>
        <taxon>Arundineae</taxon>
        <taxon>Arundo</taxon>
    </lineage>
</organism>
<dbReference type="AlphaFoldDB" id="A0A0A9AYX9"/>
<name>A0A0A9AYX9_ARUDO</name>
<reference evidence="1" key="1">
    <citation type="submission" date="2014-09" db="EMBL/GenBank/DDBJ databases">
        <authorList>
            <person name="Magalhaes I.L.F."/>
            <person name="Oliveira U."/>
            <person name="Santos F.R."/>
            <person name="Vidigal T.H.D.A."/>
            <person name="Brescovit A.D."/>
            <person name="Santos A.J."/>
        </authorList>
    </citation>
    <scope>NUCLEOTIDE SEQUENCE</scope>
    <source>
        <tissue evidence="1">Shoot tissue taken approximately 20 cm above the soil surface</tissue>
    </source>
</reference>